<keyword evidence="4" id="KW-0519">Myristate</keyword>
<dbReference type="AlphaFoldDB" id="A0A671WM87"/>
<evidence type="ECO:0000313" key="10">
    <source>
        <dbReference type="Proteomes" id="UP000472265"/>
    </source>
</evidence>
<dbReference type="OrthoDB" id="9942562at2759"/>
<feature type="compositionally biased region" description="Basic and acidic residues" evidence="8">
    <location>
        <begin position="563"/>
        <end position="575"/>
    </location>
</feature>
<gene>
    <name evidence="9" type="primary">rftn1</name>
</gene>
<dbReference type="GeneTree" id="ENSGT00530000063609"/>
<comment type="subcellular location">
    <subcellularLocation>
        <location evidence="1">Cell membrane</location>
        <topology evidence="1">Lipid-anchor</topology>
    </subcellularLocation>
</comment>
<evidence type="ECO:0000256" key="8">
    <source>
        <dbReference type="SAM" id="MobiDB-lite"/>
    </source>
</evidence>
<dbReference type="Ensembl" id="ENSSAUT00010039737.1">
    <property type="protein sequence ID" value="ENSSAUP00010037727.1"/>
    <property type="gene ID" value="ENSSAUG00010015940.1"/>
</dbReference>
<feature type="compositionally biased region" description="Low complexity" evidence="8">
    <location>
        <begin position="178"/>
        <end position="204"/>
    </location>
</feature>
<dbReference type="PANTHER" id="PTHR17601">
    <property type="entry name" value="RAFTLIN-RELATED"/>
    <property type="match status" value="1"/>
</dbReference>
<evidence type="ECO:0000313" key="9">
    <source>
        <dbReference type="Ensembl" id="ENSSAUP00010037727.1"/>
    </source>
</evidence>
<dbReference type="Pfam" id="PF15250">
    <property type="entry name" value="Raftlin"/>
    <property type="match status" value="1"/>
</dbReference>
<keyword evidence="7" id="KW-0449">Lipoprotein</keyword>
<evidence type="ECO:0000256" key="6">
    <source>
        <dbReference type="ARBA" id="ARBA00023139"/>
    </source>
</evidence>
<feature type="compositionally biased region" description="Polar residues" evidence="8">
    <location>
        <begin position="671"/>
        <end position="683"/>
    </location>
</feature>
<keyword evidence="3" id="KW-1003">Cell membrane</keyword>
<evidence type="ECO:0000256" key="4">
    <source>
        <dbReference type="ARBA" id="ARBA00022707"/>
    </source>
</evidence>
<feature type="region of interest" description="Disordered" evidence="8">
    <location>
        <begin position="1"/>
        <end position="20"/>
    </location>
</feature>
<dbReference type="RefSeq" id="XP_030249540.1">
    <property type="nucleotide sequence ID" value="XM_030393680.1"/>
</dbReference>
<feature type="region of interest" description="Disordered" evidence="8">
    <location>
        <begin position="169"/>
        <end position="295"/>
    </location>
</feature>
<reference evidence="9" key="3">
    <citation type="submission" date="2025-09" db="UniProtKB">
        <authorList>
            <consortium name="Ensembl"/>
        </authorList>
    </citation>
    <scope>IDENTIFICATION</scope>
</reference>
<dbReference type="InterPro" id="IPR028169">
    <property type="entry name" value="Raftlin"/>
</dbReference>
<organism evidence="9 10">
    <name type="scientific">Sparus aurata</name>
    <name type="common">Gilthead sea bream</name>
    <dbReference type="NCBI Taxonomy" id="8175"/>
    <lineage>
        <taxon>Eukaryota</taxon>
        <taxon>Metazoa</taxon>
        <taxon>Chordata</taxon>
        <taxon>Craniata</taxon>
        <taxon>Vertebrata</taxon>
        <taxon>Euteleostomi</taxon>
        <taxon>Actinopterygii</taxon>
        <taxon>Neopterygii</taxon>
        <taxon>Teleostei</taxon>
        <taxon>Neoteleostei</taxon>
        <taxon>Acanthomorphata</taxon>
        <taxon>Eupercaria</taxon>
        <taxon>Spariformes</taxon>
        <taxon>Sparidae</taxon>
        <taxon>Sparus</taxon>
    </lineage>
</organism>
<keyword evidence="5" id="KW-0472">Membrane</keyword>
<dbReference type="CTD" id="101885083"/>
<evidence type="ECO:0000256" key="2">
    <source>
        <dbReference type="ARBA" id="ARBA00006390"/>
    </source>
</evidence>
<dbReference type="PANTHER" id="PTHR17601:SF3">
    <property type="entry name" value="RAFTLIN"/>
    <property type="match status" value="1"/>
</dbReference>
<name>A0A671WM87_SPAAU</name>
<reference evidence="9" key="2">
    <citation type="submission" date="2025-08" db="UniProtKB">
        <authorList>
            <consortium name="Ensembl"/>
        </authorList>
    </citation>
    <scope>IDENTIFICATION</scope>
</reference>
<evidence type="ECO:0000256" key="5">
    <source>
        <dbReference type="ARBA" id="ARBA00023136"/>
    </source>
</evidence>
<dbReference type="GeneID" id="115567282"/>
<feature type="compositionally biased region" description="Basic and acidic residues" evidence="8">
    <location>
        <begin position="280"/>
        <end position="295"/>
    </location>
</feature>
<dbReference type="GO" id="GO:0005886">
    <property type="term" value="C:plasma membrane"/>
    <property type="evidence" value="ECO:0007669"/>
    <property type="project" value="UniProtKB-SubCell"/>
</dbReference>
<proteinExistence type="inferred from homology"/>
<dbReference type="Proteomes" id="UP000472265">
    <property type="component" value="Chromosome 17"/>
</dbReference>
<feature type="compositionally biased region" description="Acidic residues" evidence="8">
    <location>
        <begin position="634"/>
        <end position="645"/>
    </location>
</feature>
<accession>A0A671WM87</accession>
<feature type="compositionally biased region" description="Basic and acidic residues" evidence="8">
    <location>
        <begin position="497"/>
        <end position="556"/>
    </location>
</feature>
<keyword evidence="6" id="KW-0564">Palmitate</keyword>
<evidence type="ECO:0008006" key="11">
    <source>
        <dbReference type="Google" id="ProtNLM"/>
    </source>
</evidence>
<feature type="region of interest" description="Disordered" evidence="8">
    <location>
        <begin position="480"/>
        <end position="683"/>
    </location>
</feature>
<evidence type="ECO:0000256" key="7">
    <source>
        <dbReference type="ARBA" id="ARBA00023288"/>
    </source>
</evidence>
<evidence type="ECO:0000256" key="1">
    <source>
        <dbReference type="ARBA" id="ARBA00004193"/>
    </source>
</evidence>
<protein>
    <recommendedName>
        <fullName evidence="11">Raftlin, lipid raft linker 1a</fullName>
    </recommendedName>
</protein>
<keyword evidence="10" id="KW-1185">Reference proteome</keyword>
<feature type="compositionally biased region" description="Basic and acidic residues" evidence="8">
    <location>
        <begin position="584"/>
        <end position="603"/>
    </location>
</feature>
<dbReference type="InParanoid" id="A0A671WM87"/>
<comment type="similarity">
    <text evidence="2">Belongs to the raftlin family.</text>
</comment>
<dbReference type="OMA" id="QYQLYRA"/>
<reference evidence="9" key="1">
    <citation type="submission" date="2021-04" db="EMBL/GenBank/DDBJ databases">
        <authorList>
            <consortium name="Wellcome Sanger Institute Data Sharing"/>
        </authorList>
    </citation>
    <scope>NUCLEOTIDE SEQUENCE [LARGE SCALE GENOMIC DNA]</scope>
</reference>
<evidence type="ECO:0000256" key="3">
    <source>
        <dbReference type="ARBA" id="ARBA00022475"/>
    </source>
</evidence>
<sequence length="683" mass="75177">MGCGLRKMKPTSEETSPGKIYSTLKRPQVETKVGVAYTYRYLDFLIGKDGGTSTLRLSSVRELPGQLQELYQQGFVLASVHPFIHPCGPESNSPQHQLYRAILVRLNDGAERSQSVCPPYKLQLEECLTAEQVPTPELIQGYVKKQIQDAADQGVMFVGFVQEPYGAPCTRIREPDTPSLSLHSSPSSVLGSLGSCSPSNPSSPRNHAEPGAQAEAADKEGNEEGALGGEKNQSENTGNHSGTRVEGSLDELSPAASPISEGDLEHSEELTEEESPCHNNNKDSGTDTKERPRYRLRRGDGVELLALYNHPPVREGQMKYYTVKVPLRVQNCDEGVKGVEANWLDHMTQHFNNGASLVDGYFHLGNVNDLLPKSVESVFIFQEGNEGEPNVATPTYDAIVVEQWTVIDGLQVKADYIPLLQSLATYGWRLTCVLPTPVIKTNSDGSLSTKQIVFLQRPVLGRKRRESKKLIFKPRSKSNKNCIKDTAKNKKKKKTKTEKDAEDPKILDDRDKAEREEDRSGDERVNATDAEGERESETSREGEARCEGDRKIDDGIKISVETAEEKDGGAETKDEKEEEEEEKIDGSKENGEPLRKGEVHEVTKIVATVETQSETKEKEDGGGAEVEAVIENGVETDEEKDEGEESAIKCKTEEPAGAEVVAKEIVADSPATPNNQSPEETQE</sequence>